<gene>
    <name evidence="7" type="ORF">STSP2_01984</name>
</gene>
<keyword evidence="5 6" id="KW-0233">DNA recombination</keyword>
<dbReference type="GO" id="GO:0004803">
    <property type="term" value="F:transposase activity"/>
    <property type="evidence" value="ECO:0007669"/>
    <property type="project" value="UniProtKB-UniRule"/>
</dbReference>
<dbReference type="PANTHER" id="PTHR33217:SF7">
    <property type="entry name" value="TRANSPOSASE FOR INSERTION SEQUENCE ELEMENT IS1081"/>
    <property type="match status" value="1"/>
</dbReference>
<dbReference type="GO" id="GO:0006313">
    <property type="term" value="P:DNA transposition"/>
    <property type="evidence" value="ECO:0007669"/>
    <property type="project" value="UniProtKB-UniRule"/>
</dbReference>
<dbReference type="OrthoDB" id="355828at2"/>
<dbReference type="STRING" id="1936003.STSP2_01984"/>
<dbReference type="NCBIfam" id="NF033543">
    <property type="entry name" value="transpos_IS256"/>
    <property type="match status" value="1"/>
</dbReference>
<evidence type="ECO:0000256" key="4">
    <source>
        <dbReference type="ARBA" id="ARBA00023125"/>
    </source>
</evidence>
<evidence type="ECO:0000256" key="6">
    <source>
        <dbReference type="RuleBase" id="RU365089"/>
    </source>
</evidence>
<reference evidence="8" key="1">
    <citation type="submission" date="2017-02" db="EMBL/GenBank/DDBJ databases">
        <title>Comparative genomics and description of representatives of a novel lineage of planctomycetes thriving in anoxic sediments.</title>
        <authorList>
            <person name="Spring S."/>
            <person name="Bunk B."/>
            <person name="Sproer C."/>
        </authorList>
    </citation>
    <scope>NUCLEOTIDE SEQUENCE [LARGE SCALE GENOMIC DNA]</scope>
    <source>
        <strain evidence="8">ST-NAGAB-D1</strain>
    </source>
</reference>
<keyword evidence="3 6" id="KW-0815">Transposition</keyword>
<proteinExistence type="inferred from homology"/>
<keyword evidence="8" id="KW-1185">Reference proteome</keyword>
<evidence type="ECO:0000313" key="7">
    <source>
        <dbReference type="EMBL" id="AQT68808.1"/>
    </source>
</evidence>
<evidence type="ECO:0000256" key="1">
    <source>
        <dbReference type="ARBA" id="ARBA00002190"/>
    </source>
</evidence>
<accession>A0A1U9NM56</accession>
<organism evidence="7 8">
    <name type="scientific">Anaerohalosphaera lusitana</name>
    <dbReference type="NCBI Taxonomy" id="1936003"/>
    <lineage>
        <taxon>Bacteria</taxon>
        <taxon>Pseudomonadati</taxon>
        <taxon>Planctomycetota</taxon>
        <taxon>Phycisphaerae</taxon>
        <taxon>Sedimentisphaerales</taxon>
        <taxon>Anaerohalosphaeraceae</taxon>
        <taxon>Anaerohalosphaera</taxon>
    </lineage>
</organism>
<dbReference type="KEGG" id="alus:STSP2_01984"/>
<sequence>MQKNESDRSVADLNKAIKIDESQIQNHLGEMVRSTVEQTLNNMLDAEADQLCNAKRYERTSERVNSRAGHYKRNLHTRSGEVKVKMPKLRRAKFETAIIERYRRREASVEEALMEMYLAGVSVRRVEDITEALWGMRVSAGTVSDLNKKMYERIDEWRNRRIEGEYPYVYLDGICLKRSWGGEVRNVSVLVAIGVGKDGYRDILGVVEGGKEDRDGWSGFLRSLKQRGLKGVQLVVSDKCLGLVESLGEFFPDARWQRCTVHFYRNVFSVVPRGKMQEVSAMLKAIHAQEDLAEAKKKAHAVADKLDGMKLRRAAQRVREGAQETLSYYHFPRKHWRQIRTNNPLERIMREIRRRSRVVGCFPDGNSALMLAAARLRHIAGTKWGTRRYMNMDRLREMQNEAIAEAI</sequence>
<comment type="function">
    <text evidence="1 6">Required for the transposition of the insertion element.</text>
</comment>
<dbReference type="InterPro" id="IPR001207">
    <property type="entry name" value="Transposase_mutator"/>
</dbReference>
<dbReference type="RefSeq" id="WP_146662125.1">
    <property type="nucleotide sequence ID" value="NZ_CP019791.1"/>
</dbReference>
<keyword evidence="6" id="KW-0814">Transposable element</keyword>
<comment type="similarity">
    <text evidence="2 6">Belongs to the transposase mutator family.</text>
</comment>
<dbReference type="AlphaFoldDB" id="A0A1U9NM56"/>
<protein>
    <recommendedName>
        <fullName evidence="6">Mutator family transposase</fullName>
    </recommendedName>
</protein>
<evidence type="ECO:0000256" key="3">
    <source>
        <dbReference type="ARBA" id="ARBA00022578"/>
    </source>
</evidence>
<keyword evidence="4 6" id="KW-0238">DNA-binding</keyword>
<evidence type="ECO:0000256" key="5">
    <source>
        <dbReference type="ARBA" id="ARBA00023172"/>
    </source>
</evidence>
<evidence type="ECO:0000313" key="8">
    <source>
        <dbReference type="Proteomes" id="UP000189674"/>
    </source>
</evidence>
<dbReference type="Pfam" id="PF00872">
    <property type="entry name" value="Transposase_mut"/>
    <property type="match status" value="1"/>
</dbReference>
<dbReference type="Proteomes" id="UP000189674">
    <property type="component" value="Chromosome"/>
</dbReference>
<dbReference type="GO" id="GO:0003677">
    <property type="term" value="F:DNA binding"/>
    <property type="evidence" value="ECO:0007669"/>
    <property type="project" value="UniProtKB-UniRule"/>
</dbReference>
<evidence type="ECO:0000256" key="2">
    <source>
        <dbReference type="ARBA" id="ARBA00010961"/>
    </source>
</evidence>
<dbReference type="PANTHER" id="PTHR33217">
    <property type="entry name" value="TRANSPOSASE FOR INSERTION SEQUENCE ELEMENT IS1081"/>
    <property type="match status" value="1"/>
</dbReference>
<name>A0A1U9NM56_9BACT</name>
<dbReference type="EMBL" id="CP019791">
    <property type="protein sequence ID" value="AQT68808.1"/>
    <property type="molecule type" value="Genomic_DNA"/>
</dbReference>